<reference evidence="2" key="1">
    <citation type="submission" date="2021-09" db="EMBL/GenBank/DDBJ databases">
        <title>Fulvivirga sp. isolated from coastal sediment.</title>
        <authorList>
            <person name="Yu H."/>
        </authorList>
    </citation>
    <scope>NUCLEOTIDE SEQUENCE</scope>
    <source>
        <strain evidence="2">1062</strain>
    </source>
</reference>
<feature type="transmembrane region" description="Helical" evidence="1">
    <location>
        <begin position="122"/>
        <end position="143"/>
    </location>
</feature>
<evidence type="ECO:0000313" key="3">
    <source>
        <dbReference type="Proteomes" id="UP001139409"/>
    </source>
</evidence>
<keyword evidence="1" id="KW-0812">Transmembrane</keyword>
<keyword evidence="1" id="KW-0472">Membrane</keyword>
<keyword evidence="3" id="KW-1185">Reference proteome</keyword>
<organism evidence="2 3">
    <name type="scientific">Fulvivirga sedimenti</name>
    <dbReference type="NCBI Taxonomy" id="2879465"/>
    <lineage>
        <taxon>Bacteria</taxon>
        <taxon>Pseudomonadati</taxon>
        <taxon>Bacteroidota</taxon>
        <taxon>Cytophagia</taxon>
        <taxon>Cytophagales</taxon>
        <taxon>Fulvivirgaceae</taxon>
        <taxon>Fulvivirga</taxon>
    </lineage>
</organism>
<dbReference type="EMBL" id="JAIXNE010000001">
    <property type="protein sequence ID" value="MCA6073762.1"/>
    <property type="molecule type" value="Genomic_DNA"/>
</dbReference>
<name>A0A9X1HPE4_9BACT</name>
<dbReference type="AlphaFoldDB" id="A0A9X1HPE4"/>
<evidence type="ECO:0000313" key="2">
    <source>
        <dbReference type="EMBL" id="MCA6073762.1"/>
    </source>
</evidence>
<feature type="transmembrane region" description="Helical" evidence="1">
    <location>
        <begin position="44"/>
        <end position="62"/>
    </location>
</feature>
<feature type="transmembrane region" description="Helical" evidence="1">
    <location>
        <begin position="12"/>
        <end position="32"/>
    </location>
</feature>
<gene>
    <name evidence="2" type="ORF">LDX50_02730</name>
</gene>
<proteinExistence type="predicted"/>
<evidence type="ECO:0000256" key="1">
    <source>
        <dbReference type="SAM" id="Phobius"/>
    </source>
</evidence>
<feature type="transmembrane region" description="Helical" evidence="1">
    <location>
        <begin position="189"/>
        <end position="211"/>
    </location>
</feature>
<accession>A0A9X1HPE4</accession>
<feature type="transmembrane region" description="Helical" evidence="1">
    <location>
        <begin position="68"/>
        <end position="87"/>
    </location>
</feature>
<keyword evidence="1" id="KW-1133">Transmembrane helix</keyword>
<sequence>MNMEAWHTLNIYLHVLSGSIALLLGSIALLSKKGGKLHRRAGRLFLKVISVVIVTGLLGVFIFGRNTFLLVITVLSGYVAYSGFRVLKLKNNQVNITDILVGILTLMVLVYFLYYFREIGMIWSPVIIYSTVGALLVVIIYDFCKYLIPQSTYSEKRIWLYEHIYKMTSAFAALLSAFTGTVLDQYQPYSQFLPSVLGILIIIGFMIWVTFRPAGAVRRK</sequence>
<protein>
    <submittedName>
        <fullName evidence="2">DUF2306 domain-containing protein</fullName>
    </submittedName>
</protein>
<comment type="caution">
    <text evidence="2">The sequence shown here is derived from an EMBL/GenBank/DDBJ whole genome shotgun (WGS) entry which is preliminary data.</text>
</comment>
<dbReference type="Proteomes" id="UP001139409">
    <property type="component" value="Unassembled WGS sequence"/>
</dbReference>
<feature type="transmembrane region" description="Helical" evidence="1">
    <location>
        <begin position="99"/>
        <end position="116"/>
    </location>
</feature>
<feature type="transmembrane region" description="Helical" evidence="1">
    <location>
        <begin position="164"/>
        <end position="183"/>
    </location>
</feature>
<dbReference type="RefSeq" id="WP_225696873.1">
    <property type="nucleotide sequence ID" value="NZ_JAIXNE010000001.1"/>
</dbReference>